<keyword evidence="5" id="KW-1185">Reference proteome</keyword>
<dbReference type="GO" id="GO:0034506">
    <property type="term" value="C:chromosome, centromeric core domain"/>
    <property type="evidence" value="ECO:0007669"/>
    <property type="project" value="TreeGrafter"/>
</dbReference>
<dbReference type="GO" id="GO:0072686">
    <property type="term" value="C:mitotic spindle"/>
    <property type="evidence" value="ECO:0007669"/>
    <property type="project" value="TreeGrafter"/>
</dbReference>
<dbReference type="InterPro" id="IPR040349">
    <property type="entry name" value="Csm1/Pcs1"/>
</dbReference>
<dbReference type="GeneID" id="25267207"/>
<dbReference type="GO" id="GO:0033551">
    <property type="term" value="C:monopolin complex"/>
    <property type="evidence" value="ECO:0007669"/>
    <property type="project" value="InterPro"/>
</dbReference>
<dbReference type="HOGENOM" id="CLU_652443_0_0_1"/>
<dbReference type="InterPro" id="IPR038608">
    <property type="entry name" value="Csm1/Pcs1_C_sf"/>
</dbReference>
<dbReference type="GO" id="GO:0045144">
    <property type="term" value="P:meiotic sister chromatid segregation"/>
    <property type="evidence" value="ECO:0007669"/>
    <property type="project" value="TreeGrafter"/>
</dbReference>
<dbReference type="Proteomes" id="UP000027361">
    <property type="component" value="Unassembled WGS sequence"/>
</dbReference>
<dbReference type="RefSeq" id="XP_013243501.1">
    <property type="nucleotide sequence ID" value="XM_013388047.1"/>
</dbReference>
<protein>
    <recommendedName>
        <fullName evidence="3">Monopolin complex subunit Csm1/Pcs1 C-terminal domain-containing protein</fullName>
    </recommendedName>
</protein>
<name>A0A066W6A0_TILAU</name>
<feature type="coiled-coil region" evidence="1">
    <location>
        <begin position="139"/>
        <end position="261"/>
    </location>
</feature>
<dbReference type="GO" id="GO:0051315">
    <property type="term" value="P:attachment of mitotic spindle microtubules to kinetochore"/>
    <property type="evidence" value="ECO:0007669"/>
    <property type="project" value="TreeGrafter"/>
</dbReference>
<dbReference type="InterPro" id="IPR020981">
    <property type="entry name" value="Csm1/Pcs1_C"/>
</dbReference>
<feature type="compositionally biased region" description="Basic residues" evidence="2">
    <location>
        <begin position="1"/>
        <end position="10"/>
    </location>
</feature>
<evidence type="ECO:0000313" key="5">
    <source>
        <dbReference type="Proteomes" id="UP000027361"/>
    </source>
</evidence>
<dbReference type="OrthoDB" id="2431049at2759"/>
<dbReference type="Gene3D" id="3.90.1150.80">
    <property type="match status" value="1"/>
</dbReference>
<gene>
    <name evidence="4" type="ORF">K437DRAFT_294346</name>
</gene>
<dbReference type="PANTHER" id="PTHR28006:SF1">
    <property type="entry name" value="MONOPOLIN COMPLEX SUBUNIT CSM1"/>
    <property type="match status" value="1"/>
</dbReference>
<proteinExistence type="predicted"/>
<feature type="compositionally biased region" description="Basic and acidic residues" evidence="2">
    <location>
        <begin position="64"/>
        <end position="75"/>
    </location>
</feature>
<evidence type="ECO:0000259" key="3">
    <source>
        <dbReference type="Pfam" id="PF12539"/>
    </source>
</evidence>
<dbReference type="CDD" id="cd23787">
    <property type="entry name" value="RWD_CSM1"/>
    <property type="match status" value="1"/>
</dbReference>
<dbReference type="EMBL" id="JMSN01000036">
    <property type="protein sequence ID" value="KDN46290.1"/>
    <property type="molecule type" value="Genomic_DNA"/>
</dbReference>
<dbReference type="AlphaFoldDB" id="A0A066W6A0"/>
<reference evidence="4 5" key="1">
    <citation type="submission" date="2014-05" db="EMBL/GenBank/DDBJ databases">
        <title>Draft genome sequence of a rare smut relative, Tilletiaria anomala UBC 951.</title>
        <authorList>
            <consortium name="DOE Joint Genome Institute"/>
            <person name="Toome M."/>
            <person name="Kuo A."/>
            <person name="Henrissat B."/>
            <person name="Lipzen A."/>
            <person name="Tritt A."/>
            <person name="Yoshinaga Y."/>
            <person name="Zane M."/>
            <person name="Barry K."/>
            <person name="Grigoriev I.V."/>
            <person name="Spatafora J.W."/>
            <person name="Aimea M.C."/>
        </authorList>
    </citation>
    <scope>NUCLEOTIDE SEQUENCE [LARGE SCALE GENOMIC DNA]</scope>
    <source>
        <strain evidence="4 5">UBC 951</strain>
    </source>
</reference>
<dbReference type="STRING" id="1037660.A0A066W6A0"/>
<evidence type="ECO:0000313" key="4">
    <source>
        <dbReference type="EMBL" id="KDN46290.1"/>
    </source>
</evidence>
<dbReference type="GO" id="GO:0005730">
    <property type="term" value="C:nucleolus"/>
    <property type="evidence" value="ECO:0007669"/>
    <property type="project" value="TreeGrafter"/>
</dbReference>
<feature type="region of interest" description="Disordered" evidence="2">
    <location>
        <begin position="1"/>
        <end position="130"/>
    </location>
</feature>
<comment type="caution">
    <text evidence="4">The sequence shown here is derived from an EMBL/GenBank/DDBJ whole genome shotgun (WGS) entry which is preliminary data.</text>
</comment>
<dbReference type="PANTHER" id="PTHR28006">
    <property type="entry name" value="MONOPOLIN COMPLEX SUBUNIT CSM1"/>
    <property type="match status" value="1"/>
</dbReference>
<organism evidence="4 5">
    <name type="scientific">Tilletiaria anomala (strain ATCC 24038 / CBS 436.72 / UBC 951)</name>
    <dbReference type="NCBI Taxonomy" id="1037660"/>
    <lineage>
        <taxon>Eukaryota</taxon>
        <taxon>Fungi</taxon>
        <taxon>Dikarya</taxon>
        <taxon>Basidiomycota</taxon>
        <taxon>Ustilaginomycotina</taxon>
        <taxon>Exobasidiomycetes</taxon>
        <taxon>Georgefischeriales</taxon>
        <taxon>Tilletiariaceae</taxon>
        <taxon>Tilletiaria</taxon>
    </lineage>
</organism>
<evidence type="ECO:0000256" key="2">
    <source>
        <dbReference type="SAM" id="MobiDB-lite"/>
    </source>
</evidence>
<feature type="compositionally biased region" description="Basic and acidic residues" evidence="2">
    <location>
        <begin position="94"/>
        <end position="110"/>
    </location>
</feature>
<dbReference type="GO" id="GO:1990644">
    <property type="term" value="F:microtubule site clamp"/>
    <property type="evidence" value="ECO:0007669"/>
    <property type="project" value="TreeGrafter"/>
</dbReference>
<sequence>MSALAHKRARGASSSMDKENYAPSSSTMNKRAFGISSSSVVGEGSSRGRKAAKYAQSDEEEGERSEAHVERSQPKERKRIASNGSVTASKRAGAAHEQKGLSDACAKLESEDLDEEVAPQAASRGQERTMREIALQEKVDKLSNERDLVQGELDQLRELRHTQAEKQFAELKRASEQRRKDMQEKYSALQAQIAALERMNASSAQSLAVSVASTSAATPRADDTETVVELEAELARERSERRKMQEDFQRLQREYEAEIASSKALLSAAMPHCSSAASKPTNPRDVKSATAAAGAGVGLAEEEKAIRRLYEDLTGMVIRSVERQDDSGDFKTFNGIFASQGYYDVQFSIEESESEHSTSSGRLRKRQDLVFVTSLDQDRDADLLNDVHVPSYLKDVIRFERASGPKFVGAFLKGMKHPGER</sequence>
<evidence type="ECO:0000256" key="1">
    <source>
        <dbReference type="SAM" id="Coils"/>
    </source>
</evidence>
<feature type="domain" description="Monopolin complex subunit Csm1/Pcs1 C-terminal" evidence="3">
    <location>
        <begin position="306"/>
        <end position="401"/>
    </location>
</feature>
<keyword evidence="1" id="KW-0175">Coiled coil</keyword>
<dbReference type="OMA" id="CINDEPH"/>
<dbReference type="Pfam" id="PF12539">
    <property type="entry name" value="Csm1"/>
    <property type="match status" value="1"/>
</dbReference>
<accession>A0A066W6A0</accession>
<dbReference type="InParanoid" id="A0A066W6A0"/>